<feature type="transmembrane region" description="Helical" evidence="1">
    <location>
        <begin position="56"/>
        <end position="76"/>
    </location>
</feature>
<keyword evidence="1" id="KW-0812">Transmembrane</keyword>
<proteinExistence type="predicted"/>
<organism evidence="2 3">
    <name type="scientific">Lentilactobacillus kisonensis F0435</name>
    <dbReference type="NCBI Taxonomy" id="797516"/>
    <lineage>
        <taxon>Bacteria</taxon>
        <taxon>Bacillati</taxon>
        <taxon>Bacillota</taxon>
        <taxon>Bacilli</taxon>
        <taxon>Lactobacillales</taxon>
        <taxon>Lactobacillaceae</taxon>
        <taxon>Lentilactobacillus</taxon>
    </lineage>
</organism>
<reference evidence="2 3" key="1">
    <citation type="submission" date="2011-09" db="EMBL/GenBank/DDBJ databases">
        <authorList>
            <person name="Weinstock G."/>
            <person name="Sodergren E."/>
            <person name="Clifton S."/>
            <person name="Fulton L."/>
            <person name="Fulton B."/>
            <person name="Courtney L."/>
            <person name="Fronick C."/>
            <person name="Harrison M."/>
            <person name="Strong C."/>
            <person name="Farmer C."/>
            <person name="Delahaunty K."/>
            <person name="Markovic C."/>
            <person name="Hall O."/>
            <person name="Minx P."/>
            <person name="Tomlinson C."/>
            <person name="Mitreva M."/>
            <person name="Hou S."/>
            <person name="Chen J."/>
            <person name="Wollam A."/>
            <person name="Pepin K.H."/>
            <person name="Johnson M."/>
            <person name="Bhonagiri V."/>
            <person name="Zhang X."/>
            <person name="Suruliraj S."/>
            <person name="Warren W."/>
            <person name="Chinwalla A."/>
            <person name="Mardis E.R."/>
            <person name="Wilson R.K."/>
        </authorList>
    </citation>
    <scope>NUCLEOTIDE SEQUENCE [LARGE SCALE GENOMIC DNA]</scope>
    <source>
        <strain evidence="2 3">F0435</strain>
    </source>
</reference>
<protein>
    <submittedName>
        <fullName evidence="2">Uncharacterized protein</fullName>
    </submittedName>
</protein>
<name>H1LER0_9LACO</name>
<keyword evidence="1" id="KW-1133">Transmembrane helix</keyword>
<evidence type="ECO:0000313" key="3">
    <source>
        <dbReference type="Proteomes" id="UP000005025"/>
    </source>
</evidence>
<dbReference type="HOGENOM" id="CLU_2493980_0_0_9"/>
<dbReference type="AlphaFoldDB" id="H1LER0"/>
<gene>
    <name evidence="2" type="ORF">HMPREF9104_01086</name>
</gene>
<keyword evidence="1" id="KW-0472">Membrane</keyword>
<dbReference type="STRING" id="797516.HMPREF9104_01086"/>
<feature type="transmembrane region" description="Helical" evidence="1">
    <location>
        <begin position="6"/>
        <end position="25"/>
    </location>
</feature>
<evidence type="ECO:0000313" key="2">
    <source>
        <dbReference type="EMBL" id="EHO52328.1"/>
    </source>
</evidence>
<sequence length="86" mass="9870">MKIIIAICFYILQPALWVGIIRAYLIHNRRVKQERKLFSSAIYEDFYEGRHFVRSALVFGILASIGLGWFLSVSAACRLCCTKLPC</sequence>
<evidence type="ECO:0000256" key="1">
    <source>
        <dbReference type="SAM" id="Phobius"/>
    </source>
</evidence>
<dbReference type="Proteomes" id="UP000005025">
    <property type="component" value="Unassembled WGS sequence"/>
</dbReference>
<accession>H1LER0</accession>
<dbReference type="EMBL" id="AGRJ01000108">
    <property type="protein sequence ID" value="EHO52328.1"/>
    <property type="molecule type" value="Genomic_DNA"/>
</dbReference>
<comment type="caution">
    <text evidence="2">The sequence shown here is derived from an EMBL/GenBank/DDBJ whole genome shotgun (WGS) entry which is preliminary data.</text>
</comment>